<dbReference type="GO" id="GO:0000160">
    <property type="term" value="P:phosphorelay signal transduction system"/>
    <property type="evidence" value="ECO:0007669"/>
    <property type="project" value="UniProtKB-KW"/>
</dbReference>
<evidence type="ECO:0000256" key="7">
    <source>
        <dbReference type="ARBA" id="ARBA00023136"/>
    </source>
</evidence>
<protein>
    <recommendedName>
        <fullName evidence="8">Histidine kinase domain-containing protein</fullName>
    </recommendedName>
</protein>
<gene>
    <name evidence="9" type="ORF">S06H3_20576</name>
</gene>
<dbReference type="InterPro" id="IPR005467">
    <property type="entry name" value="His_kinase_dom"/>
</dbReference>
<dbReference type="AlphaFoldDB" id="X1MAI5"/>
<keyword evidence="4" id="KW-0812">Transmembrane</keyword>
<dbReference type="EMBL" id="BARV01010674">
    <property type="protein sequence ID" value="GAI15091.1"/>
    <property type="molecule type" value="Genomic_DNA"/>
</dbReference>
<evidence type="ECO:0000259" key="8">
    <source>
        <dbReference type="PROSITE" id="PS50109"/>
    </source>
</evidence>
<dbReference type="PANTHER" id="PTHR24421">
    <property type="entry name" value="NITRATE/NITRITE SENSOR PROTEIN NARX-RELATED"/>
    <property type="match status" value="1"/>
</dbReference>
<dbReference type="SUPFAM" id="SSF55874">
    <property type="entry name" value="ATPase domain of HSP90 chaperone/DNA topoisomerase II/histidine kinase"/>
    <property type="match status" value="1"/>
</dbReference>
<evidence type="ECO:0000256" key="4">
    <source>
        <dbReference type="ARBA" id="ARBA00022692"/>
    </source>
</evidence>
<evidence type="ECO:0000256" key="2">
    <source>
        <dbReference type="ARBA" id="ARBA00022475"/>
    </source>
</evidence>
<keyword evidence="7" id="KW-0472">Membrane</keyword>
<dbReference type="PANTHER" id="PTHR24421:SF37">
    <property type="entry name" value="SENSOR HISTIDINE KINASE NARS"/>
    <property type="match status" value="1"/>
</dbReference>
<dbReference type="InterPro" id="IPR003594">
    <property type="entry name" value="HATPase_dom"/>
</dbReference>
<keyword evidence="3" id="KW-0808">Transferase</keyword>
<dbReference type="CDD" id="cd16917">
    <property type="entry name" value="HATPase_UhpB-NarQ-NarX-like"/>
    <property type="match status" value="1"/>
</dbReference>
<dbReference type="PROSITE" id="PS50109">
    <property type="entry name" value="HIS_KIN"/>
    <property type="match status" value="1"/>
</dbReference>
<name>X1MAI5_9ZZZZ</name>
<proteinExistence type="predicted"/>
<feature type="non-terminal residue" evidence="9">
    <location>
        <position position="1"/>
    </location>
</feature>
<evidence type="ECO:0000256" key="5">
    <source>
        <dbReference type="ARBA" id="ARBA00022777"/>
    </source>
</evidence>
<dbReference type="GO" id="GO:0005886">
    <property type="term" value="C:plasma membrane"/>
    <property type="evidence" value="ECO:0007669"/>
    <property type="project" value="UniProtKB-SubCell"/>
</dbReference>
<evidence type="ECO:0000256" key="1">
    <source>
        <dbReference type="ARBA" id="ARBA00004651"/>
    </source>
</evidence>
<sequence>GAERSISTDTAILLFRVVQEALKNIVRHTQATNVIVDVQFVRKRIKVIISDNGRGFELPKELSDFASQGKMGLFSMKERVRLCGGALSIKSRPDKGTEVKIELKA</sequence>
<evidence type="ECO:0000313" key="9">
    <source>
        <dbReference type="EMBL" id="GAI15091.1"/>
    </source>
</evidence>
<evidence type="ECO:0000256" key="6">
    <source>
        <dbReference type="ARBA" id="ARBA00022989"/>
    </source>
</evidence>
<dbReference type="InterPro" id="IPR050482">
    <property type="entry name" value="Sensor_HK_TwoCompSys"/>
</dbReference>
<organism evidence="9">
    <name type="scientific">marine sediment metagenome</name>
    <dbReference type="NCBI Taxonomy" id="412755"/>
    <lineage>
        <taxon>unclassified sequences</taxon>
        <taxon>metagenomes</taxon>
        <taxon>ecological metagenomes</taxon>
    </lineage>
</organism>
<keyword evidence="6" id="KW-1133">Transmembrane helix</keyword>
<dbReference type="Gene3D" id="3.30.565.10">
    <property type="entry name" value="Histidine kinase-like ATPase, C-terminal domain"/>
    <property type="match status" value="1"/>
</dbReference>
<comment type="subcellular location">
    <subcellularLocation>
        <location evidence="1">Cell membrane</location>
        <topology evidence="1">Multi-pass membrane protein</topology>
    </subcellularLocation>
</comment>
<keyword evidence="5" id="KW-0418">Kinase</keyword>
<dbReference type="InterPro" id="IPR036890">
    <property type="entry name" value="HATPase_C_sf"/>
</dbReference>
<reference evidence="9" key="1">
    <citation type="journal article" date="2014" name="Front. Microbiol.">
        <title>High frequency of phylogenetically diverse reductive dehalogenase-homologous genes in deep subseafloor sedimentary metagenomes.</title>
        <authorList>
            <person name="Kawai M."/>
            <person name="Futagami T."/>
            <person name="Toyoda A."/>
            <person name="Takaki Y."/>
            <person name="Nishi S."/>
            <person name="Hori S."/>
            <person name="Arai W."/>
            <person name="Tsubouchi T."/>
            <person name="Morono Y."/>
            <person name="Uchiyama I."/>
            <person name="Ito T."/>
            <person name="Fujiyama A."/>
            <person name="Inagaki F."/>
            <person name="Takami H."/>
        </authorList>
    </citation>
    <scope>NUCLEOTIDE SEQUENCE</scope>
    <source>
        <strain evidence="9">Expedition CK06-06</strain>
    </source>
</reference>
<keyword evidence="2" id="KW-1003">Cell membrane</keyword>
<accession>X1MAI5</accession>
<dbReference type="SMART" id="SM00387">
    <property type="entry name" value="HATPase_c"/>
    <property type="match status" value="1"/>
</dbReference>
<dbReference type="Pfam" id="PF02518">
    <property type="entry name" value="HATPase_c"/>
    <property type="match status" value="1"/>
</dbReference>
<dbReference type="GO" id="GO:0016301">
    <property type="term" value="F:kinase activity"/>
    <property type="evidence" value="ECO:0007669"/>
    <property type="project" value="UniProtKB-KW"/>
</dbReference>
<comment type="caution">
    <text evidence="9">The sequence shown here is derived from an EMBL/GenBank/DDBJ whole genome shotgun (WGS) entry which is preliminary data.</text>
</comment>
<feature type="domain" description="Histidine kinase" evidence="8">
    <location>
        <begin position="14"/>
        <end position="105"/>
    </location>
</feature>
<evidence type="ECO:0000256" key="3">
    <source>
        <dbReference type="ARBA" id="ARBA00022679"/>
    </source>
</evidence>